<keyword evidence="1" id="KW-0808">Transferase</keyword>
<gene>
    <name evidence="1" type="ORF">J2851_005483</name>
</gene>
<dbReference type="Pfam" id="PF13671">
    <property type="entry name" value="AAA_33"/>
    <property type="match status" value="1"/>
</dbReference>
<dbReference type="InterPro" id="IPR027417">
    <property type="entry name" value="P-loop_NTPase"/>
</dbReference>
<dbReference type="Gene3D" id="3.40.50.300">
    <property type="entry name" value="P-loop containing nucleotide triphosphate hydrolases"/>
    <property type="match status" value="1"/>
</dbReference>
<name>A0ABS4SUN5_9PROT</name>
<sequence>MPTVYVLMGPPGSGKTTWRNAFLAERAGRAVAVSRDDVVAEVAAAEGVSYRAAWRAFSRAIDKEYRRRLTDAFTHGLDVVADATNVTAKARRRVLSRVPEGWERVGVLFDAPDAVLVQRLEDRAAAGGPAVPPWLVAKMRADWVPPAPDEFDRVETVYSQ</sequence>
<proteinExistence type="predicted"/>
<keyword evidence="2" id="KW-1185">Reference proteome</keyword>
<dbReference type="RefSeq" id="WP_209770236.1">
    <property type="nucleotide sequence ID" value="NZ_JAGINP010000023.1"/>
</dbReference>
<evidence type="ECO:0000313" key="2">
    <source>
        <dbReference type="Proteomes" id="UP000781958"/>
    </source>
</evidence>
<dbReference type="Proteomes" id="UP000781958">
    <property type="component" value="Unassembled WGS sequence"/>
</dbReference>
<accession>A0ABS4SUN5</accession>
<reference evidence="1 2" key="1">
    <citation type="submission" date="2021-03" db="EMBL/GenBank/DDBJ databases">
        <title>Genomic Encyclopedia of Type Strains, Phase III (KMG-III): the genomes of soil and plant-associated and newly described type strains.</title>
        <authorList>
            <person name="Whitman W."/>
        </authorList>
    </citation>
    <scope>NUCLEOTIDE SEQUENCE [LARGE SCALE GENOMIC DNA]</scope>
    <source>
        <strain evidence="1 2">IMMIB AFH-6</strain>
    </source>
</reference>
<dbReference type="SUPFAM" id="SSF52540">
    <property type="entry name" value="P-loop containing nucleoside triphosphate hydrolases"/>
    <property type="match status" value="1"/>
</dbReference>
<dbReference type="EMBL" id="JAGINP010000023">
    <property type="protein sequence ID" value="MBP2295672.1"/>
    <property type="molecule type" value="Genomic_DNA"/>
</dbReference>
<evidence type="ECO:0000313" key="1">
    <source>
        <dbReference type="EMBL" id="MBP2295672.1"/>
    </source>
</evidence>
<organism evidence="1 2">
    <name type="scientific">Azospirillum rugosum</name>
    <dbReference type="NCBI Taxonomy" id="416170"/>
    <lineage>
        <taxon>Bacteria</taxon>
        <taxon>Pseudomonadati</taxon>
        <taxon>Pseudomonadota</taxon>
        <taxon>Alphaproteobacteria</taxon>
        <taxon>Rhodospirillales</taxon>
        <taxon>Azospirillaceae</taxon>
        <taxon>Azospirillum</taxon>
    </lineage>
</organism>
<keyword evidence="1" id="KW-0418">Kinase</keyword>
<comment type="caution">
    <text evidence="1">The sequence shown here is derived from an EMBL/GenBank/DDBJ whole genome shotgun (WGS) entry which is preliminary data.</text>
</comment>
<protein>
    <submittedName>
        <fullName evidence="1">Kinase</fullName>
    </submittedName>
</protein>
<dbReference type="GO" id="GO:0016301">
    <property type="term" value="F:kinase activity"/>
    <property type="evidence" value="ECO:0007669"/>
    <property type="project" value="UniProtKB-KW"/>
</dbReference>